<sequence length="535" mass="61227">MKQVFVHLILLAGLCISFGCRGQHKFRIPVWGDWQVWGDEGNGMYANPVLPGDFSDIDCIRVGDDYYGVSSTFQFSPGFVILHSKDLVNWQILGHVVDDLNNVSADLNWDRMNKYGRGIWAGAIRYHDHKFWVYFCDPDKGYFMSTATNPEGPWEPPHQVLAAKGWDDGCPFWDDNGDGYFIGTHFSDGYKIHLFRMTKDGRSLITSSDKVIYQARGSEANKLYKINGIYYHFFSEVRAGGRAVMMERSKNIWGPYEGPKQLSYAQKQFHEPNQGAIIQAVNGNWYFLTHHGTGGDWAGRVLSLLPVNLRSGWPILGSPDEDTIGRMVWQGKMPVKNSKIVLPLTNDEFNESKLNPAWEWNYQPRSDKWSLTQRLGWLRLHSFRPLESGNFFKAGNTLTQRVYRTRKNVVTIKMDIQSLSAGQWAGMAHFGYPNYAAIGVVSDTTGKHLLFKNNEVSIKGIQLTGKDLWLKSTWSLDGRNQFYYSLDGHNFSPFGAVYQLKWGAYRGDRIAIFNYNEQADAGYVDIDYFHYEYSK</sequence>
<evidence type="ECO:0000256" key="4">
    <source>
        <dbReference type="PIRSR" id="PIRSR606710-2"/>
    </source>
</evidence>
<dbReference type="Proteomes" id="UP000321291">
    <property type="component" value="Chromosome"/>
</dbReference>
<protein>
    <submittedName>
        <fullName evidence="7">Glycosyl hydrolase 43 family protein</fullName>
    </submittedName>
</protein>
<evidence type="ECO:0000313" key="8">
    <source>
        <dbReference type="Proteomes" id="UP000321291"/>
    </source>
</evidence>
<evidence type="ECO:0000256" key="3">
    <source>
        <dbReference type="ARBA" id="ARBA00023295"/>
    </source>
</evidence>
<dbReference type="GO" id="GO:0004553">
    <property type="term" value="F:hydrolase activity, hydrolyzing O-glycosyl compounds"/>
    <property type="evidence" value="ECO:0007669"/>
    <property type="project" value="InterPro"/>
</dbReference>
<dbReference type="Gene3D" id="2.60.120.200">
    <property type="match status" value="1"/>
</dbReference>
<dbReference type="Gene3D" id="2.115.10.20">
    <property type="entry name" value="Glycosyl hydrolase domain, family 43"/>
    <property type="match status" value="1"/>
</dbReference>
<dbReference type="Pfam" id="PF17851">
    <property type="entry name" value="GH43_C2"/>
    <property type="match status" value="1"/>
</dbReference>
<dbReference type="GO" id="GO:0005975">
    <property type="term" value="P:carbohydrate metabolic process"/>
    <property type="evidence" value="ECO:0007669"/>
    <property type="project" value="InterPro"/>
</dbReference>
<organism evidence="7 8">
    <name type="scientific">Arachidicoccus ginsenosidivorans</name>
    <dbReference type="NCBI Taxonomy" id="496057"/>
    <lineage>
        <taxon>Bacteria</taxon>
        <taxon>Pseudomonadati</taxon>
        <taxon>Bacteroidota</taxon>
        <taxon>Chitinophagia</taxon>
        <taxon>Chitinophagales</taxon>
        <taxon>Chitinophagaceae</taxon>
        <taxon>Arachidicoccus</taxon>
    </lineage>
</organism>
<evidence type="ECO:0000256" key="1">
    <source>
        <dbReference type="ARBA" id="ARBA00009865"/>
    </source>
</evidence>
<dbReference type="SUPFAM" id="SSF49899">
    <property type="entry name" value="Concanavalin A-like lectins/glucanases"/>
    <property type="match status" value="1"/>
</dbReference>
<keyword evidence="3 5" id="KW-0326">Glycosidase</keyword>
<dbReference type="Pfam" id="PF04616">
    <property type="entry name" value="Glyco_hydro_43"/>
    <property type="match status" value="1"/>
</dbReference>
<evidence type="ECO:0000313" key="7">
    <source>
        <dbReference type="EMBL" id="QEC71575.1"/>
    </source>
</evidence>
<gene>
    <name evidence="7" type="ORF">FSB73_07730</name>
</gene>
<evidence type="ECO:0000259" key="6">
    <source>
        <dbReference type="Pfam" id="PF17851"/>
    </source>
</evidence>
<dbReference type="RefSeq" id="WP_146780953.1">
    <property type="nucleotide sequence ID" value="NZ_CP042434.1"/>
</dbReference>
<dbReference type="InterPro" id="IPR006710">
    <property type="entry name" value="Glyco_hydro_43"/>
</dbReference>
<evidence type="ECO:0000256" key="5">
    <source>
        <dbReference type="RuleBase" id="RU361187"/>
    </source>
</evidence>
<dbReference type="SUPFAM" id="SSF75005">
    <property type="entry name" value="Arabinanase/levansucrase/invertase"/>
    <property type="match status" value="1"/>
</dbReference>
<name>A0A5B8VKT5_9BACT</name>
<dbReference type="PROSITE" id="PS51257">
    <property type="entry name" value="PROKAR_LIPOPROTEIN"/>
    <property type="match status" value="1"/>
</dbReference>
<accession>A0A5B8VKT5</accession>
<dbReference type="PANTHER" id="PTHR42812">
    <property type="entry name" value="BETA-XYLOSIDASE"/>
    <property type="match status" value="1"/>
</dbReference>
<evidence type="ECO:0000256" key="2">
    <source>
        <dbReference type="ARBA" id="ARBA00022801"/>
    </source>
</evidence>
<feature type="domain" description="Beta-xylosidase C-terminal Concanavalin A-like" evidence="6">
    <location>
        <begin position="346"/>
        <end position="532"/>
    </location>
</feature>
<dbReference type="InterPro" id="IPR023296">
    <property type="entry name" value="Glyco_hydro_beta-prop_sf"/>
</dbReference>
<dbReference type="KEGG" id="agi:FSB73_07730"/>
<keyword evidence="8" id="KW-1185">Reference proteome</keyword>
<dbReference type="EMBL" id="CP042434">
    <property type="protein sequence ID" value="QEC71575.1"/>
    <property type="molecule type" value="Genomic_DNA"/>
</dbReference>
<keyword evidence="2 5" id="KW-0378">Hydrolase</keyword>
<dbReference type="PANTHER" id="PTHR42812:SF12">
    <property type="entry name" value="BETA-XYLOSIDASE-RELATED"/>
    <property type="match status" value="1"/>
</dbReference>
<feature type="site" description="Important for catalytic activity, responsible for pKa modulation of the active site Glu and correct orientation of both the proton donor and substrate" evidence="4">
    <location>
        <position position="168"/>
    </location>
</feature>
<proteinExistence type="inferred from homology"/>
<dbReference type="OrthoDB" id="9801455at2"/>
<reference evidence="7 8" key="1">
    <citation type="journal article" date="2017" name="Int. J. Syst. Evol. Microbiol.">
        <title>Arachidicoccus ginsenosidivorans sp. nov., with ginsenoside-converting activity isolated from ginseng cultivating soil.</title>
        <authorList>
            <person name="Siddiqi M.Z."/>
            <person name="Aslam Z."/>
            <person name="Im W.T."/>
        </authorList>
    </citation>
    <scope>NUCLEOTIDE SEQUENCE [LARGE SCALE GENOMIC DNA]</scope>
    <source>
        <strain evidence="7 8">Gsoil 809</strain>
    </source>
</reference>
<dbReference type="InterPro" id="IPR051795">
    <property type="entry name" value="Glycosyl_Hydrlase_43"/>
</dbReference>
<dbReference type="CDD" id="cd09001">
    <property type="entry name" value="GH43_FsAxh1-like"/>
    <property type="match status" value="1"/>
</dbReference>
<dbReference type="AlphaFoldDB" id="A0A5B8VKT5"/>
<dbReference type="InterPro" id="IPR013320">
    <property type="entry name" value="ConA-like_dom_sf"/>
</dbReference>
<dbReference type="InterPro" id="IPR041542">
    <property type="entry name" value="GH43_C2"/>
</dbReference>
<comment type="similarity">
    <text evidence="1 5">Belongs to the glycosyl hydrolase 43 family.</text>
</comment>